<dbReference type="OrthoDB" id="4306843at2"/>
<comment type="caution">
    <text evidence="2">The sequence shown here is derived from an EMBL/GenBank/DDBJ whole genome shotgun (WGS) entry which is preliminary data.</text>
</comment>
<gene>
    <name evidence="2" type="ORF">AQ490_04695</name>
</gene>
<protein>
    <submittedName>
        <fullName evidence="2">Uncharacterized protein</fullName>
    </submittedName>
</protein>
<feature type="region of interest" description="Disordered" evidence="1">
    <location>
        <begin position="1"/>
        <end position="21"/>
    </location>
</feature>
<accession>A0A0T6LNL0</accession>
<organism evidence="2 3">
    <name type="scientific">Wenjunlia vitaminophila</name>
    <name type="common">Streptomyces vitaminophilus</name>
    <dbReference type="NCBI Taxonomy" id="76728"/>
    <lineage>
        <taxon>Bacteria</taxon>
        <taxon>Bacillati</taxon>
        <taxon>Actinomycetota</taxon>
        <taxon>Actinomycetes</taxon>
        <taxon>Kitasatosporales</taxon>
        <taxon>Streptomycetaceae</taxon>
        <taxon>Wenjunlia</taxon>
    </lineage>
</organism>
<dbReference type="EMBL" id="LLZU01000035">
    <property type="protein sequence ID" value="KRV47690.1"/>
    <property type="molecule type" value="Genomic_DNA"/>
</dbReference>
<proteinExistence type="predicted"/>
<name>A0A0T6LNL0_WENVI</name>
<dbReference type="RefSeq" id="WP_018385735.1">
    <property type="nucleotide sequence ID" value="NZ_LLZU01000035.1"/>
</dbReference>
<keyword evidence="3" id="KW-1185">Reference proteome</keyword>
<reference evidence="2 3" key="1">
    <citation type="submission" date="2015-10" db="EMBL/GenBank/DDBJ databases">
        <title>Draft genome sequence of pyrrolomycin-producing Streptomyces vitaminophilus.</title>
        <authorList>
            <person name="Graham D.E."/>
            <person name="Mahan K.M."/>
            <person name="Klingeman D.M."/>
            <person name="Hettich R.L."/>
            <person name="Parry R.J."/>
        </authorList>
    </citation>
    <scope>NUCLEOTIDE SEQUENCE [LARGE SCALE GENOMIC DNA]</scope>
    <source>
        <strain evidence="2 3">ATCC 31673</strain>
    </source>
</reference>
<sequence>MSKDSGWGKAPSTDGSVESELMKEFQEDPAAYMEQRAKVLRSSGFQEERQRIMDSQREARKDRGRAILRMFSSRTANA</sequence>
<dbReference type="Proteomes" id="UP000050867">
    <property type="component" value="Unassembled WGS sequence"/>
</dbReference>
<evidence type="ECO:0000256" key="1">
    <source>
        <dbReference type="SAM" id="MobiDB-lite"/>
    </source>
</evidence>
<evidence type="ECO:0000313" key="2">
    <source>
        <dbReference type="EMBL" id="KRV47690.1"/>
    </source>
</evidence>
<dbReference type="AlphaFoldDB" id="A0A0T6LNL0"/>
<evidence type="ECO:0000313" key="3">
    <source>
        <dbReference type="Proteomes" id="UP000050867"/>
    </source>
</evidence>